<keyword evidence="2" id="KW-0732">Signal</keyword>
<feature type="signal peptide" evidence="2">
    <location>
        <begin position="1"/>
        <end position="19"/>
    </location>
</feature>
<keyword evidence="4" id="KW-1185">Reference proteome</keyword>
<keyword evidence="1" id="KW-0472">Membrane</keyword>
<evidence type="ECO:0000313" key="4">
    <source>
        <dbReference type="Proteomes" id="UP001556367"/>
    </source>
</evidence>
<name>A0ABR3JGD0_9AGAR</name>
<evidence type="ECO:0000313" key="3">
    <source>
        <dbReference type="EMBL" id="KAL0954766.1"/>
    </source>
</evidence>
<evidence type="ECO:0000256" key="2">
    <source>
        <dbReference type="SAM" id="SignalP"/>
    </source>
</evidence>
<feature type="transmembrane region" description="Helical" evidence="1">
    <location>
        <begin position="90"/>
        <end position="114"/>
    </location>
</feature>
<reference evidence="4" key="1">
    <citation type="submission" date="2024-06" db="EMBL/GenBank/DDBJ databases">
        <title>Multi-omics analyses provide insights into the biosynthesis of the anticancer antibiotic pleurotin in Hohenbuehelia grisea.</title>
        <authorList>
            <person name="Weaver J.A."/>
            <person name="Alberti F."/>
        </authorList>
    </citation>
    <scope>NUCLEOTIDE SEQUENCE [LARGE SCALE GENOMIC DNA]</scope>
    <source>
        <strain evidence="4">T-177</strain>
    </source>
</reference>
<dbReference type="EMBL" id="JASNQZ010000007">
    <property type="protein sequence ID" value="KAL0954766.1"/>
    <property type="molecule type" value="Genomic_DNA"/>
</dbReference>
<keyword evidence="1" id="KW-0812">Transmembrane</keyword>
<evidence type="ECO:0008006" key="5">
    <source>
        <dbReference type="Google" id="ProtNLM"/>
    </source>
</evidence>
<protein>
    <recommendedName>
        <fullName evidence="5">Transmembrane protein</fullName>
    </recommendedName>
</protein>
<evidence type="ECO:0000256" key="1">
    <source>
        <dbReference type="SAM" id="Phobius"/>
    </source>
</evidence>
<gene>
    <name evidence="3" type="ORF">HGRIS_003717</name>
</gene>
<comment type="caution">
    <text evidence="3">The sequence shown here is derived from an EMBL/GenBank/DDBJ whole genome shotgun (WGS) entry which is preliminary data.</text>
</comment>
<keyword evidence="1" id="KW-1133">Transmembrane helix</keyword>
<feature type="chain" id="PRO_5045988104" description="Transmembrane protein" evidence="2">
    <location>
        <begin position="20"/>
        <end position="179"/>
    </location>
</feature>
<feature type="transmembrane region" description="Helical" evidence="1">
    <location>
        <begin position="120"/>
        <end position="142"/>
    </location>
</feature>
<accession>A0ABR3JGD0</accession>
<sequence length="179" mass="19578">MVLGFAYTFLAVAEICVFAIDVEPRARSPQVQSFTGDIGCIRDPDAGRLDVSTRTGVVLIAAFFVDFSCTMAAVIHFLRHRELQGRLSEIFVTQGLGAFTFMTLVHVLCASLAFSHSLPAGGGVVIPMSLTLSSTVACRLILMLRRWASPTETKLLRDHSRIVRNDLGEITFTQTSDEP</sequence>
<feature type="transmembrane region" description="Helical" evidence="1">
    <location>
        <begin position="57"/>
        <end position="78"/>
    </location>
</feature>
<dbReference type="Proteomes" id="UP001556367">
    <property type="component" value="Unassembled WGS sequence"/>
</dbReference>
<organism evidence="3 4">
    <name type="scientific">Hohenbuehelia grisea</name>
    <dbReference type="NCBI Taxonomy" id="104357"/>
    <lineage>
        <taxon>Eukaryota</taxon>
        <taxon>Fungi</taxon>
        <taxon>Dikarya</taxon>
        <taxon>Basidiomycota</taxon>
        <taxon>Agaricomycotina</taxon>
        <taxon>Agaricomycetes</taxon>
        <taxon>Agaricomycetidae</taxon>
        <taxon>Agaricales</taxon>
        <taxon>Pleurotineae</taxon>
        <taxon>Pleurotaceae</taxon>
        <taxon>Hohenbuehelia</taxon>
    </lineage>
</organism>
<proteinExistence type="predicted"/>